<protein>
    <submittedName>
        <fullName evidence="2">Uncharacterized protein</fullName>
    </submittedName>
</protein>
<accession>A0A0F9KQY7</accession>
<dbReference type="EMBL" id="LAZR01007537">
    <property type="protein sequence ID" value="KKM84614.1"/>
    <property type="molecule type" value="Genomic_DNA"/>
</dbReference>
<gene>
    <name evidence="2" type="ORF">LCGC14_1297390</name>
</gene>
<sequence length="208" mass="22142">MTHSLNGEKTMRTRHFLAMSATALLLAGCASSNTNHESASPSEDLSMPDSDLIKNALSAAPADVAKYATVKTMDGRVLRKGSNGWVCLPDHAAEPGNSPRCLDPSYQGFIKAYMQKTEPHTDRVGFGYMLQGGKPGSDTNPLAQGPKDKGVWQSDPRPPHIMVVVPDSKDLKGLPTDSGGAGPWVMWSGTPYAHIMIPLAGNGDLSKI</sequence>
<evidence type="ECO:0000256" key="1">
    <source>
        <dbReference type="SAM" id="MobiDB-lite"/>
    </source>
</evidence>
<organism evidence="2">
    <name type="scientific">marine sediment metagenome</name>
    <dbReference type="NCBI Taxonomy" id="412755"/>
    <lineage>
        <taxon>unclassified sequences</taxon>
        <taxon>metagenomes</taxon>
        <taxon>ecological metagenomes</taxon>
    </lineage>
</organism>
<name>A0A0F9KQY7_9ZZZZ</name>
<feature type="region of interest" description="Disordered" evidence="1">
    <location>
        <begin position="133"/>
        <end position="157"/>
    </location>
</feature>
<proteinExistence type="predicted"/>
<comment type="caution">
    <text evidence="2">The sequence shown here is derived from an EMBL/GenBank/DDBJ whole genome shotgun (WGS) entry which is preliminary data.</text>
</comment>
<evidence type="ECO:0000313" key="2">
    <source>
        <dbReference type="EMBL" id="KKM84614.1"/>
    </source>
</evidence>
<reference evidence="2" key="1">
    <citation type="journal article" date="2015" name="Nature">
        <title>Complex archaea that bridge the gap between prokaryotes and eukaryotes.</title>
        <authorList>
            <person name="Spang A."/>
            <person name="Saw J.H."/>
            <person name="Jorgensen S.L."/>
            <person name="Zaremba-Niedzwiedzka K."/>
            <person name="Martijn J."/>
            <person name="Lind A.E."/>
            <person name="van Eijk R."/>
            <person name="Schleper C."/>
            <person name="Guy L."/>
            <person name="Ettema T.J."/>
        </authorList>
    </citation>
    <scope>NUCLEOTIDE SEQUENCE</scope>
</reference>
<dbReference type="AlphaFoldDB" id="A0A0F9KQY7"/>